<proteinExistence type="predicted"/>
<dbReference type="EMBL" id="CAJNRD030001116">
    <property type="protein sequence ID" value="CAG5075307.1"/>
    <property type="molecule type" value="Genomic_DNA"/>
</dbReference>
<accession>A0A8J2H2J0</accession>
<gene>
    <name evidence="1" type="ORF">HICCMSTLAB_LOCUS1461</name>
</gene>
<evidence type="ECO:0000313" key="2">
    <source>
        <dbReference type="Proteomes" id="UP000786811"/>
    </source>
</evidence>
<sequence length="127" mass="14234">MVFQFRIETESPKNDILAPQNTKTTPPATPKTYTWKKQFKIKSFKGPFEAGDFLKNRYKGPLKLAIFCRTHTIPLHNIKNHQGISCPGTSPPATPNPSAEEGSPCTFYVNGKFQRILTYFGSGITNI</sequence>
<comment type="caution">
    <text evidence="1">The sequence shown here is derived from an EMBL/GenBank/DDBJ whole genome shotgun (WGS) entry which is preliminary data.</text>
</comment>
<feature type="non-terminal residue" evidence="1">
    <location>
        <position position="127"/>
    </location>
</feature>
<reference evidence="1" key="1">
    <citation type="submission" date="2021-04" db="EMBL/GenBank/DDBJ databases">
        <authorList>
            <person name="Chebbi M.A.C M."/>
        </authorList>
    </citation>
    <scope>NUCLEOTIDE SEQUENCE</scope>
</reference>
<name>A0A8J2H2J0_COTCN</name>
<dbReference type="AlphaFoldDB" id="A0A8J2H2J0"/>
<protein>
    <submittedName>
        <fullName evidence="1">Uncharacterized protein</fullName>
    </submittedName>
</protein>
<evidence type="ECO:0000313" key="1">
    <source>
        <dbReference type="EMBL" id="CAG5075307.1"/>
    </source>
</evidence>
<dbReference type="Proteomes" id="UP000786811">
    <property type="component" value="Unassembled WGS sequence"/>
</dbReference>
<keyword evidence="2" id="KW-1185">Reference proteome</keyword>
<organism evidence="1 2">
    <name type="scientific">Cotesia congregata</name>
    <name type="common">Parasitoid wasp</name>
    <name type="synonym">Apanteles congregatus</name>
    <dbReference type="NCBI Taxonomy" id="51543"/>
    <lineage>
        <taxon>Eukaryota</taxon>
        <taxon>Metazoa</taxon>
        <taxon>Ecdysozoa</taxon>
        <taxon>Arthropoda</taxon>
        <taxon>Hexapoda</taxon>
        <taxon>Insecta</taxon>
        <taxon>Pterygota</taxon>
        <taxon>Neoptera</taxon>
        <taxon>Endopterygota</taxon>
        <taxon>Hymenoptera</taxon>
        <taxon>Apocrita</taxon>
        <taxon>Ichneumonoidea</taxon>
        <taxon>Braconidae</taxon>
        <taxon>Microgastrinae</taxon>
        <taxon>Cotesia</taxon>
    </lineage>
</organism>